<keyword evidence="1" id="KW-0812">Transmembrane</keyword>
<keyword evidence="1" id="KW-1133">Transmembrane helix</keyword>
<protein>
    <submittedName>
        <fullName evidence="2">GlsB/YeaQ/YmgE family stress response membrane protein</fullName>
    </submittedName>
</protein>
<feature type="transmembrane region" description="Helical" evidence="1">
    <location>
        <begin position="30"/>
        <end position="48"/>
    </location>
</feature>
<reference evidence="2" key="2">
    <citation type="submission" date="2021-01" db="EMBL/GenBank/DDBJ databases">
        <authorList>
            <person name="Hahn C.R."/>
            <person name="Youssef N.H."/>
            <person name="Elshahed M."/>
        </authorList>
    </citation>
    <scope>NUCLEOTIDE SEQUENCE</scope>
    <source>
        <strain evidence="2">Zod_Metabat.24</strain>
    </source>
</reference>
<reference evidence="2" key="1">
    <citation type="journal article" date="2021" name="Environ. Microbiol.">
        <title>Genomic characterization of three novel Desulfobacterota classes expand the metabolic and phylogenetic diversity of the phylum.</title>
        <authorList>
            <person name="Murphy C.L."/>
            <person name="Biggerstaff J."/>
            <person name="Eichhorn A."/>
            <person name="Ewing E."/>
            <person name="Shahan R."/>
            <person name="Soriano D."/>
            <person name="Stewart S."/>
            <person name="VanMol K."/>
            <person name="Walker R."/>
            <person name="Walters P."/>
            <person name="Elshahed M.S."/>
            <person name="Youssef N.H."/>
        </authorList>
    </citation>
    <scope>NUCLEOTIDE SEQUENCE</scope>
    <source>
        <strain evidence="2">Zod_Metabat.24</strain>
    </source>
</reference>
<feature type="transmembrane region" description="Helical" evidence="1">
    <location>
        <begin position="68"/>
        <end position="87"/>
    </location>
</feature>
<evidence type="ECO:0000313" key="3">
    <source>
        <dbReference type="Proteomes" id="UP000809273"/>
    </source>
</evidence>
<dbReference type="EMBL" id="JAFGIX010000072">
    <property type="protein sequence ID" value="MBN1574297.1"/>
    <property type="molecule type" value="Genomic_DNA"/>
</dbReference>
<keyword evidence="1" id="KW-0472">Membrane</keyword>
<feature type="transmembrane region" description="Helical" evidence="1">
    <location>
        <begin position="6"/>
        <end position="23"/>
    </location>
</feature>
<proteinExistence type="predicted"/>
<evidence type="ECO:0000256" key="1">
    <source>
        <dbReference type="SAM" id="Phobius"/>
    </source>
</evidence>
<accession>A0A9D8KGS6</accession>
<evidence type="ECO:0000313" key="2">
    <source>
        <dbReference type="EMBL" id="MBN1574297.1"/>
    </source>
</evidence>
<sequence length="90" mass="9408">MVIRIVLLIIIAAVCGSVGMGLVGYNKKGCLASIAVGFIGAILGTYLAGLLDLPILFTFKVGGTNFPIIWAIIGAVVFSLPLSLLFGRRK</sequence>
<organism evidence="2 3">
    <name type="scientific">Candidatus Zymogenus saltonus</name>
    <dbReference type="NCBI Taxonomy" id="2844893"/>
    <lineage>
        <taxon>Bacteria</taxon>
        <taxon>Deltaproteobacteria</taxon>
        <taxon>Candidatus Zymogenia</taxon>
        <taxon>Candidatus Zymogeniales</taxon>
        <taxon>Candidatus Zymogenaceae</taxon>
        <taxon>Candidatus Zymogenus</taxon>
    </lineage>
</organism>
<dbReference type="AlphaFoldDB" id="A0A9D8KGS6"/>
<gene>
    <name evidence="2" type="ORF">JW984_13950</name>
</gene>
<comment type="caution">
    <text evidence="2">The sequence shown here is derived from an EMBL/GenBank/DDBJ whole genome shotgun (WGS) entry which is preliminary data.</text>
</comment>
<name>A0A9D8KGS6_9DELT</name>
<dbReference type="Proteomes" id="UP000809273">
    <property type="component" value="Unassembled WGS sequence"/>
</dbReference>